<keyword evidence="2" id="KW-0812">Transmembrane</keyword>
<feature type="transmembrane region" description="Helical" evidence="2">
    <location>
        <begin position="136"/>
        <end position="160"/>
    </location>
</feature>
<reference evidence="4 5" key="1">
    <citation type="submission" date="2024-04" db="EMBL/GenBank/DDBJ databases">
        <title>Phyllosticta paracitricarpa is synonymous to the EU quarantine fungus P. citricarpa based on phylogenomic analyses.</title>
        <authorList>
            <consortium name="Lawrence Berkeley National Laboratory"/>
            <person name="Van Ingen-Buijs V.A."/>
            <person name="Van Westerhoven A.C."/>
            <person name="Haridas S."/>
            <person name="Skiadas P."/>
            <person name="Martin F."/>
            <person name="Groenewald J.Z."/>
            <person name="Crous P.W."/>
            <person name="Seidl M.F."/>
        </authorList>
    </citation>
    <scope>NUCLEOTIDE SEQUENCE [LARGE SCALE GENOMIC DNA]</scope>
    <source>
        <strain evidence="4 5">CBS 123374</strain>
    </source>
</reference>
<feature type="domain" description="Mitochondrial adapter protein MCP1 transmembrane" evidence="3">
    <location>
        <begin position="200"/>
        <end position="309"/>
    </location>
</feature>
<feature type="transmembrane region" description="Helical" evidence="2">
    <location>
        <begin position="283"/>
        <end position="300"/>
    </location>
</feature>
<dbReference type="InterPro" id="IPR012472">
    <property type="entry name" value="MCP1_TM"/>
</dbReference>
<dbReference type="PANTHER" id="PTHR38409:SF1">
    <property type="entry name" value="MITOCHONDRIAL ADAPTER PROTEIN MCP1"/>
    <property type="match status" value="1"/>
</dbReference>
<dbReference type="EMBL" id="JBBWRZ010000004">
    <property type="protein sequence ID" value="KAK8238142.1"/>
    <property type="molecule type" value="Genomic_DNA"/>
</dbReference>
<feature type="compositionally biased region" description="Basic and acidic residues" evidence="1">
    <location>
        <begin position="25"/>
        <end position="34"/>
    </location>
</feature>
<evidence type="ECO:0000313" key="4">
    <source>
        <dbReference type="EMBL" id="KAK8238142.1"/>
    </source>
</evidence>
<accession>A0ABR1YT30</accession>
<dbReference type="Pfam" id="PF07950">
    <property type="entry name" value="MCP1_TM"/>
    <property type="match status" value="1"/>
</dbReference>
<dbReference type="PANTHER" id="PTHR38409">
    <property type="entry name" value="MDM10-COMPLEMENTING PROTEIN 1"/>
    <property type="match status" value="1"/>
</dbReference>
<comment type="caution">
    <text evidence="4">The sequence shown here is derived from an EMBL/GenBank/DDBJ whole genome shotgun (WGS) entry which is preliminary data.</text>
</comment>
<dbReference type="Proteomes" id="UP001492380">
    <property type="component" value="Unassembled WGS sequence"/>
</dbReference>
<evidence type="ECO:0000313" key="5">
    <source>
        <dbReference type="Proteomes" id="UP001492380"/>
    </source>
</evidence>
<keyword evidence="5" id="KW-1185">Reference proteome</keyword>
<evidence type="ECO:0000259" key="3">
    <source>
        <dbReference type="Pfam" id="PF07950"/>
    </source>
</evidence>
<name>A0ABR1YT30_9PEZI</name>
<gene>
    <name evidence="4" type="ORF">HDK90DRAFT_524294</name>
</gene>
<protein>
    <recommendedName>
        <fullName evidence="3">Mitochondrial adapter protein MCP1 transmembrane domain-containing protein</fullName>
    </recommendedName>
</protein>
<proteinExistence type="predicted"/>
<sequence>MGPPAPDAVSEVFSLLELDPAPVDDDFRSTRDGRPSSSWSAKVPAPSRMSSLGLSGHSPVFYYYGNSQCNVDLPIIFSDPMLTKRPVTRIQKYSSYAFTLFAAAHITNTSLIPLTTRSLPASDTYLLLTRPYYQDFPFEQLLVIAPLALHVFSGLALRLYRRRQTVRRYAGEASTLSERRRVPWPHVSGVSALGFASTALVSGHALVNRGVPLWVEGSSAGIGLEYVSHGFARYPALSFVGFGALVAVTVWHGVWGAAKWNGWTPEQLVRAGYEGEMRRKRRWYVINGIAAALAGLWMWGGLGVVGQGGPATGWVARDYDNLFKSIPVVGQWL</sequence>
<feature type="transmembrane region" description="Helical" evidence="2">
    <location>
        <begin position="236"/>
        <end position="258"/>
    </location>
</feature>
<feature type="transmembrane region" description="Helical" evidence="2">
    <location>
        <begin position="93"/>
        <end position="116"/>
    </location>
</feature>
<organism evidence="4 5">
    <name type="scientific">Phyllosticta capitalensis</name>
    <dbReference type="NCBI Taxonomy" id="121624"/>
    <lineage>
        <taxon>Eukaryota</taxon>
        <taxon>Fungi</taxon>
        <taxon>Dikarya</taxon>
        <taxon>Ascomycota</taxon>
        <taxon>Pezizomycotina</taxon>
        <taxon>Dothideomycetes</taxon>
        <taxon>Dothideomycetes incertae sedis</taxon>
        <taxon>Botryosphaeriales</taxon>
        <taxon>Phyllostictaceae</taxon>
        <taxon>Phyllosticta</taxon>
    </lineage>
</organism>
<feature type="transmembrane region" description="Helical" evidence="2">
    <location>
        <begin position="187"/>
        <end position="207"/>
    </location>
</feature>
<dbReference type="InterPro" id="IPR039960">
    <property type="entry name" value="MCP1"/>
</dbReference>
<evidence type="ECO:0000256" key="2">
    <source>
        <dbReference type="SAM" id="Phobius"/>
    </source>
</evidence>
<keyword evidence="2" id="KW-0472">Membrane</keyword>
<keyword evidence="2" id="KW-1133">Transmembrane helix</keyword>
<evidence type="ECO:0000256" key="1">
    <source>
        <dbReference type="SAM" id="MobiDB-lite"/>
    </source>
</evidence>
<feature type="region of interest" description="Disordered" evidence="1">
    <location>
        <begin position="23"/>
        <end position="47"/>
    </location>
</feature>